<dbReference type="RefSeq" id="WP_126989796.1">
    <property type="nucleotide sequence ID" value="NZ_JTFC01000015.1"/>
</dbReference>
<evidence type="ECO:0000313" key="2">
    <source>
        <dbReference type="Proteomes" id="UP000288623"/>
    </source>
</evidence>
<keyword evidence="2" id="KW-1185">Reference proteome</keyword>
<evidence type="ECO:0000313" key="1">
    <source>
        <dbReference type="EMBL" id="RUS57687.1"/>
    </source>
</evidence>
<accession>A0A433RWM1</accession>
<comment type="caution">
    <text evidence="1">The sequence shown here is derived from an EMBL/GenBank/DDBJ whole genome shotgun (WGS) entry which is preliminary data.</text>
</comment>
<sequence length="188" mass="22203">MEYVYHIVPREMKENVLLSLNELKEPYPALYETYTKKYFDTEDRPHLLKKRIPTLDCLWNDVIFLLPLHPSNVYEGMRKLGIRVKKDVLFYKIPVERLLHNQNAVYLYSKDYYEGPNKDIPPQEIQLIDIHDYPACDELPPDTYAYFDESHQKGEPFGMFAYVPHILSKGEISIEGVEIINWSATVDF</sequence>
<proteinExistence type="predicted"/>
<dbReference type="OrthoDB" id="5295961at2"/>
<protein>
    <submittedName>
        <fullName evidence="1">Group-specific protein</fullName>
    </submittedName>
</protein>
<name>A0A433RWM1_9BACL</name>
<dbReference type="Proteomes" id="UP000288623">
    <property type="component" value="Unassembled WGS sequence"/>
</dbReference>
<dbReference type="AlphaFoldDB" id="A0A433RWM1"/>
<organism evidence="1 2">
    <name type="scientific">Candidatus Kurthia intestinigallinarum</name>
    <dbReference type="NCBI Taxonomy" id="1562256"/>
    <lineage>
        <taxon>Bacteria</taxon>
        <taxon>Bacillati</taxon>
        <taxon>Bacillota</taxon>
        <taxon>Bacilli</taxon>
        <taxon>Bacillales</taxon>
        <taxon>Caryophanaceae</taxon>
        <taxon>Kurthia</taxon>
    </lineage>
</organism>
<reference evidence="1 2" key="1">
    <citation type="submission" date="2014-11" db="EMBL/GenBank/DDBJ databases">
        <title>Genome sequence and analysis of novel Kurthia sp.</title>
        <authorList>
            <person name="Lawson J.N."/>
            <person name="Gonzalez J.E."/>
            <person name="Rinauldi L."/>
            <person name="Xuan Z."/>
            <person name="Firman A."/>
            <person name="Shaddox L."/>
            <person name="Trudeau A."/>
            <person name="Shah S."/>
            <person name="Reiman D."/>
        </authorList>
    </citation>
    <scope>NUCLEOTIDE SEQUENCE [LARGE SCALE GENOMIC DNA]</scope>
    <source>
        <strain evidence="1 2">3B1D</strain>
    </source>
</reference>
<dbReference type="EMBL" id="JTFC01000015">
    <property type="protein sequence ID" value="RUS57687.1"/>
    <property type="molecule type" value="Genomic_DNA"/>
</dbReference>
<gene>
    <name evidence="1" type="ORF">QI30_04690</name>
</gene>